<sequence length="135" mass="14533">MAARTDAERVTNAYGGSLDVASETMADAITDAHLLVDQRVSDHLPAEHPRRATILERLETLVAAHYAYPDVVGALDEGVRVAADSDMDTSVEYDTDVTAVGPDGLASPFWARALDVDPTNRLGRHTRSPTSVFVN</sequence>
<organism evidence="1 2">
    <name type="scientific">Halomarina oriensis</name>
    <dbReference type="NCBI Taxonomy" id="671145"/>
    <lineage>
        <taxon>Archaea</taxon>
        <taxon>Methanobacteriati</taxon>
        <taxon>Methanobacteriota</taxon>
        <taxon>Stenosarchaea group</taxon>
        <taxon>Halobacteria</taxon>
        <taxon>Halobacteriales</taxon>
        <taxon>Natronomonadaceae</taxon>
        <taxon>Halomarina</taxon>
    </lineage>
</organism>
<gene>
    <name evidence="1" type="ORF">GQS65_18620</name>
</gene>
<evidence type="ECO:0000313" key="2">
    <source>
        <dbReference type="Proteomes" id="UP000451471"/>
    </source>
</evidence>
<reference evidence="1 2" key="1">
    <citation type="submission" date="2019-12" db="EMBL/GenBank/DDBJ databases">
        <title>Halocatena pleomorpha gen. nov. sp. nov., an extremely halophilic archaeon of family Halobacteriaceae isolated from saltpan soil.</title>
        <authorList>
            <person name="Pal Y."/>
            <person name="Verma A."/>
            <person name="Krishnamurthi S."/>
            <person name="Kumar P."/>
        </authorList>
    </citation>
    <scope>NUCLEOTIDE SEQUENCE [LARGE SCALE GENOMIC DNA]</scope>
    <source>
        <strain evidence="1 2">JCM 16495</strain>
    </source>
</reference>
<proteinExistence type="predicted"/>
<comment type="caution">
    <text evidence="1">The sequence shown here is derived from an EMBL/GenBank/DDBJ whole genome shotgun (WGS) entry which is preliminary data.</text>
</comment>
<dbReference type="EMBL" id="WSZK01000036">
    <property type="protein sequence ID" value="MWG36474.1"/>
    <property type="molecule type" value="Genomic_DNA"/>
</dbReference>
<accession>A0A6B0GNV6</accession>
<keyword evidence="2" id="KW-1185">Reference proteome</keyword>
<dbReference type="Proteomes" id="UP000451471">
    <property type="component" value="Unassembled WGS sequence"/>
</dbReference>
<name>A0A6B0GNV6_9EURY</name>
<dbReference type="AlphaFoldDB" id="A0A6B0GNV6"/>
<protein>
    <submittedName>
        <fullName evidence="1">Uncharacterized protein</fullName>
    </submittedName>
</protein>
<dbReference type="RefSeq" id="WP_158206130.1">
    <property type="nucleotide sequence ID" value="NZ_WSZK01000036.1"/>
</dbReference>
<evidence type="ECO:0000313" key="1">
    <source>
        <dbReference type="EMBL" id="MWG36474.1"/>
    </source>
</evidence>